<dbReference type="InterPro" id="IPR050493">
    <property type="entry name" value="FAD-dep_Monooxygenase_BioMet"/>
</dbReference>
<evidence type="ECO:0000256" key="5">
    <source>
        <dbReference type="ARBA" id="ARBA00023033"/>
    </source>
</evidence>
<comment type="caution">
    <text evidence="8">The sequence shown here is derived from an EMBL/GenBank/DDBJ whole genome shotgun (WGS) entry which is preliminary data.</text>
</comment>
<dbReference type="AlphaFoldDB" id="A0A507ARQ3"/>
<organism evidence="8 9">
    <name type="scientific">Thyridium curvatum</name>
    <dbReference type="NCBI Taxonomy" id="1093900"/>
    <lineage>
        <taxon>Eukaryota</taxon>
        <taxon>Fungi</taxon>
        <taxon>Dikarya</taxon>
        <taxon>Ascomycota</taxon>
        <taxon>Pezizomycotina</taxon>
        <taxon>Sordariomycetes</taxon>
        <taxon>Sordariomycetidae</taxon>
        <taxon>Thyridiales</taxon>
        <taxon>Thyridiaceae</taxon>
        <taxon>Thyridium</taxon>
    </lineage>
</organism>
<accession>A0A507ARQ3</accession>
<dbReference type="PRINTS" id="PR00420">
    <property type="entry name" value="RNGMNOXGNASE"/>
</dbReference>
<name>A0A507ARQ3_9PEZI</name>
<dbReference type="PANTHER" id="PTHR13789">
    <property type="entry name" value="MONOOXYGENASE"/>
    <property type="match status" value="1"/>
</dbReference>
<evidence type="ECO:0000259" key="7">
    <source>
        <dbReference type="Pfam" id="PF01494"/>
    </source>
</evidence>
<dbReference type="InterPro" id="IPR002938">
    <property type="entry name" value="FAD-bd"/>
</dbReference>
<dbReference type="OrthoDB" id="16820at2759"/>
<dbReference type="InterPro" id="IPR036188">
    <property type="entry name" value="FAD/NAD-bd_sf"/>
</dbReference>
<feature type="chain" id="PRO_5021470153" description="FAD-binding domain-containing protein" evidence="6">
    <location>
        <begin position="20"/>
        <end position="422"/>
    </location>
</feature>
<proteinExistence type="inferred from homology"/>
<reference evidence="8 9" key="1">
    <citation type="submission" date="2019-06" db="EMBL/GenBank/DDBJ databases">
        <title>Draft genome sequence of the filamentous fungus Phialemoniopsis curvata isolated from diesel fuel.</title>
        <authorList>
            <person name="Varaljay V.A."/>
            <person name="Lyon W.J."/>
            <person name="Crouch A.L."/>
            <person name="Drake C.E."/>
            <person name="Hollomon J.M."/>
            <person name="Nadeau L.J."/>
            <person name="Nunn H.S."/>
            <person name="Stevenson B.S."/>
            <person name="Bojanowski C.L."/>
            <person name="Crookes-Goodson W.J."/>
        </authorList>
    </citation>
    <scope>NUCLEOTIDE SEQUENCE [LARGE SCALE GENOMIC DNA]</scope>
    <source>
        <strain evidence="8 9">D216</strain>
    </source>
</reference>
<keyword evidence="9" id="KW-1185">Reference proteome</keyword>
<keyword evidence="2" id="KW-0285">Flavoprotein</keyword>
<dbReference type="RefSeq" id="XP_030991087.1">
    <property type="nucleotide sequence ID" value="XM_031144383.1"/>
</dbReference>
<evidence type="ECO:0000313" key="9">
    <source>
        <dbReference type="Proteomes" id="UP000319257"/>
    </source>
</evidence>
<keyword evidence="4" id="KW-0560">Oxidoreductase</keyword>
<dbReference type="InParanoid" id="A0A507ARQ3"/>
<keyword evidence="5" id="KW-0503">Monooxygenase</keyword>
<dbReference type="Proteomes" id="UP000319257">
    <property type="component" value="Unassembled WGS sequence"/>
</dbReference>
<dbReference type="EMBL" id="SKBQ01000068">
    <property type="protein sequence ID" value="TPX09376.1"/>
    <property type="molecule type" value="Genomic_DNA"/>
</dbReference>
<evidence type="ECO:0000256" key="6">
    <source>
        <dbReference type="SAM" id="SignalP"/>
    </source>
</evidence>
<evidence type="ECO:0000256" key="3">
    <source>
        <dbReference type="ARBA" id="ARBA00022827"/>
    </source>
</evidence>
<dbReference type="PANTHER" id="PTHR13789:SF309">
    <property type="entry name" value="PUTATIVE (AFU_ORTHOLOGUE AFUA_6G14510)-RELATED"/>
    <property type="match status" value="1"/>
</dbReference>
<dbReference type="STRING" id="1093900.A0A507ARQ3"/>
<keyword evidence="6" id="KW-0732">Signal</keyword>
<dbReference type="GO" id="GO:0004497">
    <property type="term" value="F:monooxygenase activity"/>
    <property type="evidence" value="ECO:0007669"/>
    <property type="project" value="UniProtKB-KW"/>
</dbReference>
<dbReference type="Gene3D" id="3.50.50.60">
    <property type="entry name" value="FAD/NAD(P)-binding domain"/>
    <property type="match status" value="1"/>
</dbReference>
<gene>
    <name evidence="8" type="ORF">E0L32_009420</name>
</gene>
<comment type="similarity">
    <text evidence="1">Belongs to the paxM FAD-dependent monooxygenase family.</text>
</comment>
<dbReference type="GO" id="GO:0071949">
    <property type="term" value="F:FAD binding"/>
    <property type="evidence" value="ECO:0007669"/>
    <property type="project" value="InterPro"/>
</dbReference>
<dbReference type="SUPFAM" id="SSF51905">
    <property type="entry name" value="FAD/NAD(P)-binding domain"/>
    <property type="match status" value="1"/>
</dbReference>
<evidence type="ECO:0000256" key="1">
    <source>
        <dbReference type="ARBA" id="ARBA00007992"/>
    </source>
</evidence>
<dbReference type="GeneID" id="41976867"/>
<evidence type="ECO:0000256" key="2">
    <source>
        <dbReference type="ARBA" id="ARBA00022630"/>
    </source>
</evidence>
<evidence type="ECO:0000256" key="4">
    <source>
        <dbReference type="ARBA" id="ARBA00023002"/>
    </source>
</evidence>
<evidence type="ECO:0000313" key="8">
    <source>
        <dbReference type="EMBL" id="TPX09376.1"/>
    </source>
</evidence>
<dbReference type="Pfam" id="PF01494">
    <property type="entry name" value="FAD_binding_3"/>
    <property type="match status" value="1"/>
</dbReference>
<feature type="domain" description="FAD-binding" evidence="7">
    <location>
        <begin position="5"/>
        <end position="368"/>
    </location>
</feature>
<feature type="signal peptide" evidence="6">
    <location>
        <begin position="1"/>
        <end position="19"/>
    </location>
</feature>
<protein>
    <recommendedName>
        <fullName evidence="7">FAD-binding domain-containing protein</fullName>
    </recommendedName>
</protein>
<keyword evidence="3" id="KW-0274">FAD</keyword>
<sequence>MTINHVVILGAGPAGLAAALALARSPAPSPRVTVLELRAHPAPALGGTINLTPLAMRYLDRLGAGARLRPRGIPVRGIDILSLRTGRPLGRMWDGVDALRVLRQELVSALVETAREAGGVELRYGVRVIEIEEWGVADGGEDAGGLVLKLEDGEEIRADMLVGADGIHSVARRLVVEPERKPEYSGKAAAYGFVQVAEPGSVAVTRSDGKPAVEDTTVVSGQFGSIMMTFGEPDRRNLHIGAVMGMREQGESREGWKARGDDRLQVKSDILKRFDNGSVRGLVDVVQELEDWTLYPVYVLPPGGRWSKGRVLLIGDAAHAMPPQGESTGLAIEDGVLLARVLQRHTSRSVSQLCDDFFTLRQKTIDKVYKETLWRWQHAGGEDSGWLWGIVVEWMSMVFLTLMSYRKEDYFASDVDKMQLPE</sequence>